<protein>
    <submittedName>
        <fullName evidence="2">Amidohydrolase family protein</fullName>
    </submittedName>
</protein>
<keyword evidence="3" id="KW-1185">Reference proteome</keyword>
<dbReference type="Proteomes" id="UP001500635">
    <property type="component" value="Unassembled WGS sequence"/>
</dbReference>
<feature type="domain" description="Amidohydrolase-related" evidence="1">
    <location>
        <begin position="61"/>
        <end position="424"/>
    </location>
</feature>
<dbReference type="InterPro" id="IPR051781">
    <property type="entry name" value="Metallo-dep_Hydrolase"/>
</dbReference>
<evidence type="ECO:0000259" key="1">
    <source>
        <dbReference type="Pfam" id="PF01979"/>
    </source>
</evidence>
<dbReference type="EMBL" id="BAABFR010000018">
    <property type="protein sequence ID" value="GAA4389342.1"/>
    <property type="molecule type" value="Genomic_DNA"/>
</dbReference>
<dbReference type="SUPFAM" id="SSF51338">
    <property type="entry name" value="Composite domain of metallo-dependent hydrolases"/>
    <property type="match status" value="1"/>
</dbReference>
<sequence>MPPLMGSDIRYIRARRIYAGGGAAPLSDAALVLDGPRVAGVVPAAQAASMGTEIAHYPDGTVLPGLIDAHCHLTLAGDGRSYAQMATDSDALMALISLRNMQKHLSSGVTTLRDNGGRNTITFAVRDAIERGYVYGPRLLLAGRPVTHTRGHFHWCNGVADGAEEIRRAVRELVADGADHIKIMASGGGTAGTLPYLPSYTVAEMATAVQTAHSLGTPTTAHCRAKAAVENAVDAGLDCIEHYEFLVRDPTAPYAGATSGSRIDYDPRVTQKVIDRGTYVSFTMQAGYGTLLELRHRDPALLTARDVADRDVLELYFDAKIALFSNLLRDGLLPQIVISSDSGCGADEFGSLHRGMELAVQGGMTTTQAIDSVTCIAAKAAHVDDVVGTLSAGKRADIVVIKGDPFADIAQMRHVEAVYRDGTEVPRDAHQASLLFAAATAARL</sequence>
<evidence type="ECO:0000313" key="3">
    <source>
        <dbReference type="Proteomes" id="UP001500635"/>
    </source>
</evidence>
<dbReference type="SUPFAM" id="SSF51556">
    <property type="entry name" value="Metallo-dependent hydrolases"/>
    <property type="match status" value="1"/>
</dbReference>
<dbReference type="InterPro" id="IPR032466">
    <property type="entry name" value="Metal_Hydrolase"/>
</dbReference>
<organism evidence="2 3">
    <name type="scientific">Tsukamurella soli</name>
    <dbReference type="NCBI Taxonomy" id="644556"/>
    <lineage>
        <taxon>Bacteria</taxon>
        <taxon>Bacillati</taxon>
        <taxon>Actinomycetota</taxon>
        <taxon>Actinomycetes</taxon>
        <taxon>Mycobacteriales</taxon>
        <taxon>Tsukamurellaceae</taxon>
        <taxon>Tsukamurella</taxon>
    </lineage>
</organism>
<dbReference type="Pfam" id="PF01979">
    <property type="entry name" value="Amidohydro_1"/>
    <property type="match status" value="1"/>
</dbReference>
<dbReference type="InterPro" id="IPR006680">
    <property type="entry name" value="Amidohydro-rel"/>
</dbReference>
<name>A0ABP8JE86_9ACTN</name>
<dbReference type="Gene3D" id="2.30.40.10">
    <property type="entry name" value="Urease, subunit C, domain 1"/>
    <property type="match status" value="1"/>
</dbReference>
<dbReference type="InterPro" id="IPR011059">
    <property type="entry name" value="Metal-dep_hydrolase_composite"/>
</dbReference>
<gene>
    <name evidence="2" type="ORF">GCM10023147_15940</name>
</gene>
<dbReference type="PANTHER" id="PTHR43135:SF3">
    <property type="entry name" value="ALPHA-D-RIBOSE 1-METHYLPHOSPHONATE 5-TRIPHOSPHATE DIPHOSPHATASE"/>
    <property type="match status" value="1"/>
</dbReference>
<evidence type="ECO:0000313" key="2">
    <source>
        <dbReference type="EMBL" id="GAA4389342.1"/>
    </source>
</evidence>
<dbReference type="Gene3D" id="3.20.20.140">
    <property type="entry name" value="Metal-dependent hydrolases"/>
    <property type="match status" value="1"/>
</dbReference>
<dbReference type="PANTHER" id="PTHR43135">
    <property type="entry name" value="ALPHA-D-RIBOSE 1-METHYLPHOSPHONATE 5-TRIPHOSPHATE DIPHOSPHATASE"/>
    <property type="match status" value="1"/>
</dbReference>
<reference evidence="3" key="1">
    <citation type="journal article" date="2019" name="Int. J. Syst. Evol. Microbiol.">
        <title>The Global Catalogue of Microorganisms (GCM) 10K type strain sequencing project: providing services to taxonomists for standard genome sequencing and annotation.</title>
        <authorList>
            <consortium name="The Broad Institute Genomics Platform"/>
            <consortium name="The Broad Institute Genome Sequencing Center for Infectious Disease"/>
            <person name="Wu L."/>
            <person name="Ma J."/>
        </authorList>
    </citation>
    <scope>NUCLEOTIDE SEQUENCE [LARGE SCALE GENOMIC DNA]</scope>
    <source>
        <strain evidence="3">JCM 17688</strain>
    </source>
</reference>
<proteinExistence type="predicted"/>
<comment type="caution">
    <text evidence="2">The sequence shown here is derived from an EMBL/GenBank/DDBJ whole genome shotgun (WGS) entry which is preliminary data.</text>
</comment>
<accession>A0ABP8JE86</accession>